<comment type="subcellular location">
    <subcellularLocation>
        <location evidence="1">Periplasm</location>
    </subcellularLocation>
</comment>
<dbReference type="CDD" id="cd14656">
    <property type="entry name" value="Imelysin-like_EfeO"/>
    <property type="match status" value="1"/>
</dbReference>
<sequence length="385" mass="41003">MSAVSALTRLTIGALALAALTACAAETPTSSNGANGTAVPQQPGKVAVAASDTECKVAVAEVAAGTSTFTITNGGSKVTEFYVYAPGDRVMAEVENIVPGLTRDLIAELPAGTYETACKPGMVGKGIRGPLKVTGEHKPLNADAKLAEATASYKRYVKSQSDTLLIKTQEFVDTVKAGQIDKAKELFPISRTYWERIEPVAEIFGDLDPAIDAREADLAEGEEWTGFHKIEKDLWITKDISKDGPVADKLLADVKTIVEKANATELTPLNLANGAKELLDEVATGKITGEEDIWSHTDLWDFAANLQGSKAAVQSLRPVLEERSPALVKTLDEKFAAAEAELGTHQKGDGWRLHNELSKAELKKLSDVINALAEPISEIAPIVAK</sequence>
<keyword evidence="8" id="KW-1185">Reference proteome</keyword>
<dbReference type="InterPro" id="IPR053377">
    <property type="entry name" value="Iron_uptake_EfeM/EfeO"/>
</dbReference>
<dbReference type="InterPro" id="IPR038352">
    <property type="entry name" value="Imelysin_sf"/>
</dbReference>
<evidence type="ECO:0000259" key="5">
    <source>
        <dbReference type="Pfam" id="PF09375"/>
    </source>
</evidence>
<evidence type="ECO:0000256" key="2">
    <source>
        <dbReference type="ARBA" id="ARBA00005989"/>
    </source>
</evidence>
<reference evidence="7 8" key="1">
    <citation type="submission" date="2020-08" db="EMBL/GenBank/DDBJ databases">
        <title>Genomic Encyclopedia of Type Strains, Phase IV (KMG-IV): sequencing the most valuable type-strain genomes for metagenomic binning, comparative biology and taxonomic classification.</title>
        <authorList>
            <person name="Goeker M."/>
        </authorList>
    </citation>
    <scope>NUCLEOTIDE SEQUENCE [LARGE SCALE GENOMIC DNA]</scope>
    <source>
        <strain evidence="7 8">DSM 45385</strain>
    </source>
</reference>
<gene>
    <name evidence="7" type="ORF">HNR40_007426</name>
</gene>
<dbReference type="AlphaFoldDB" id="A0A7W8A959"/>
<evidence type="ECO:0000313" key="8">
    <source>
        <dbReference type="Proteomes" id="UP000568380"/>
    </source>
</evidence>
<protein>
    <submittedName>
        <fullName evidence="7">Iron uptake system component EfeO</fullName>
    </submittedName>
</protein>
<dbReference type="Gene3D" id="1.20.1420.20">
    <property type="entry name" value="M75 peptidase, HXXE motif"/>
    <property type="match status" value="1"/>
</dbReference>
<dbReference type="InterPro" id="IPR050894">
    <property type="entry name" value="EfeM/EfeO_iron_uptake"/>
</dbReference>
<proteinExistence type="inferred from homology"/>
<evidence type="ECO:0000256" key="3">
    <source>
        <dbReference type="ARBA" id="ARBA00022729"/>
    </source>
</evidence>
<evidence type="ECO:0000256" key="1">
    <source>
        <dbReference type="ARBA" id="ARBA00004418"/>
    </source>
</evidence>
<name>A0A7W8A959_9ACTN</name>
<comment type="similarity">
    <text evidence="2">Belongs to the EfeM/EfeO family.</text>
</comment>
<dbReference type="Pfam" id="PF13473">
    <property type="entry name" value="Cupredoxin_1"/>
    <property type="match status" value="1"/>
</dbReference>
<dbReference type="PANTHER" id="PTHR39192:SF1">
    <property type="entry name" value="IRON UPTAKE SYSTEM COMPONENT EFEO"/>
    <property type="match status" value="1"/>
</dbReference>
<feature type="domain" description="Imelysin-like" evidence="5">
    <location>
        <begin position="149"/>
        <end position="378"/>
    </location>
</feature>
<dbReference type="EMBL" id="JACHIN010000012">
    <property type="protein sequence ID" value="MBB5081931.1"/>
    <property type="molecule type" value="Genomic_DNA"/>
</dbReference>
<feature type="signal peptide" evidence="4">
    <location>
        <begin position="1"/>
        <end position="24"/>
    </location>
</feature>
<dbReference type="NCBIfam" id="NF041757">
    <property type="entry name" value="EfeO"/>
    <property type="match status" value="1"/>
</dbReference>
<evidence type="ECO:0000259" key="6">
    <source>
        <dbReference type="Pfam" id="PF13473"/>
    </source>
</evidence>
<dbReference type="InterPro" id="IPR018976">
    <property type="entry name" value="Imelysin-like"/>
</dbReference>
<evidence type="ECO:0000313" key="7">
    <source>
        <dbReference type="EMBL" id="MBB5081931.1"/>
    </source>
</evidence>
<evidence type="ECO:0000256" key="4">
    <source>
        <dbReference type="SAM" id="SignalP"/>
    </source>
</evidence>
<dbReference type="RefSeq" id="WP_184969714.1">
    <property type="nucleotide sequence ID" value="NZ_JACHIN010000012.1"/>
</dbReference>
<keyword evidence="3 4" id="KW-0732">Signal</keyword>
<organism evidence="7 8">
    <name type="scientific">Nonomuraea endophytica</name>
    <dbReference type="NCBI Taxonomy" id="714136"/>
    <lineage>
        <taxon>Bacteria</taxon>
        <taxon>Bacillati</taxon>
        <taxon>Actinomycetota</taxon>
        <taxon>Actinomycetes</taxon>
        <taxon>Streptosporangiales</taxon>
        <taxon>Streptosporangiaceae</taxon>
        <taxon>Nonomuraea</taxon>
    </lineage>
</organism>
<dbReference type="InterPro" id="IPR028096">
    <property type="entry name" value="EfeO_Cupredoxin"/>
</dbReference>
<dbReference type="GO" id="GO:0042597">
    <property type="term" value="C:periplasmic space"/>
    <property type="evidence" value="ECO:0007669"/>
    <property type="project" value="UniProtKB-SubCell"/>
</dbReference>
<comment type="caution">
    <text evidence="7">The sequence shown here is derived from an EMBL/GenBank/DDBJ whole genome shotgun (WGS) entry which is preliminary data.</text>
</comment>
<accession>A0A7W8A959</accession>
<dbReference type="Pfam" id="PF09375">
    <property type="entry name" value="Peptidase_M75"/>
    <property type="match status" value="1"/>
</dbReference>
<dbReference type="PANTHER" id="PTHR39192">
    <property type="entry name" value="IRON UPTAKE SYSTEM COMPONENT EFEO"/>
    <property type="match status" value="1"/>
</dbReference>
<dbReference type="Proteomes" id="UP000568380">
    <property type="component" value="Unassembled WGS sequence"/>
</dbReference>
<dbReference type="InterPro" id="IPR034981">
    <property type="entry name" value="Imelysin-like_EfeO/Algp7"/>
</dbReference>
<feature type="chain" id="PRO_5031072386" evidence="4">
    <location>
        <begin position="25"/>
        <end position="385"/>
    </location>
</feature>
<feature type="domain" description="EfeO-type cupredoxin-like" evidence="6">
    <location>
        <begin position="17"/>
        <end position="129"/>
    </location>
</feature>